<keyword evidence="1" id="KW-0812">Transmembrane</keyword>
<evidence type="ECO:0000256" key="1">
    <source>
        <dbReference type="SAM" id="Phobius"/>
    </source>
</evidence>
<evidence type="ECO:0000313" key="3">
    <source>
        <dbReference type="Proteomes" id="UP000306196"/>
    </source>
</evidence>
<dbReference type="EMBL" id="VAUV01000004">
    <property type="protein sequence ID" value="TLD71613.1"/>
    <property type="molecule type" value="Genomic_DNA"/>
</dbReference>
<feature type="transmembrane region" description="Helical" evidence="1">
    <location>
        <begin position="79"/>
        <end position="96"/>
    </location>
</feature>
<sequence>MAYLNSKPRNPKVCPVCGEDVPPKALACPECGSDHNTGWKKDAYQNDGLNLPDEEFDYDEFIKEEFGGASPRPSGLRPLWWITGIVLLVVWIYTLISAG</sequence>
<dbReference type="Proteomes" id="UP000306196">
    <property type="component" value="Unassembled WGS sequence"/>
</dbReference>
<name>A0A5R8KH16_9BACT</name>
<keyword evidence="1" id="KW-1133">Transmembrane helix</keyword>
<organism evidence="2 3">
    <name type="scientific">Phragmitibacter flavus</name>
    <dbReference type="NCBI Taxonomy" id="2576071"/>
    <lineage>
        <taxon>Bacteria</taxon>
        <taxon>Pseudomonadati</taxon>
        <taxon>Verrucomicrobiota</taxon>
        <taxon>Verrucomicrobiia</taxon>
        <taxon>Verrucomicrobiales</taxon>
        <taxon>Verrucomicrobiaceae</taxon>
        <taxon>Phragmitibacter</taxon>
    </lineage>
</organism>
<comment type="caution">
    <text evidence="2">The sequence shown here is derived from an EMBL/GenBank/DDBJ whole genome shotgun (WGS) entry which is preliminary data.</text>
</comment>
<evidence type="ECO:0008006" key="4">
    <source>
        <dbReference type="Google" id="ProtNLM"/>
    </source>
</evidence>
<evidence type="ECO:0000313" key="2">
    <source>
        <dbReference type="EMBL" id="TLD71613.1"/>
    </source>
</evidence>
<gene>
    <name evidence="2" type="ORF">FEM03_05580</name>
</gene>
<keyword evidence="3" id="KW-1185">Reference proteome</keyword>
<dbReference type="OrthoDB" id="195669at2"/>
<keyword evidence="1" id="KW-0472">Membrane</keyword>
<proteinExistence type="predicted"/>
<dbReference type="AlphaFoldDB" id="A0A5R8KH16"/>
<dbReference type="RefSeq" id="WP_138085209.1">
    <property type="nucleotide sequence ID" value="NZ_VAUV01000004.1"/>
</dbReference>
<protein>
    <recommendedName>
        <fullName evidence="4">Zinc ribbon domain-containing protein</fullName>
    </recommendedName>
</protein>
<accession>A0A5R8KH16</accession>
<reference evidence="2 3" key="1">
    <citation type="submission" date="2019-05" db="EMBL/GenBank/DDBJ databases">
        <title>Verrucobacter flavum gen. nov., sp. nov. a new member of the family Verrucomicrobiaceae.</title>
        <authorList>
            <person name="Szuroczki S."/>
            <person name="Abbaszade G."/>
            <person name="Szabo A."/>
            <person name="Felfoldi T."/>
            <person name="Schumann P."/>
            <person name="Boka K."/>
            <person name="Keki Z."/>
            <person name="Toumi M."/>
            <person name="Toth E."/>
        </authorList>
    </citation>
    <scope>NUCLEOTIDE SEQUENCE [LARGE SCALE GENOMIC DNA]</scope>
    <source>
        <strain evidence="2 3">MG-N-17</strain>
    </source>
</reference>